<accession>A0A392MLQ2</accession>
<name>A0A392MLQ2_9FABA</name>
<comment type="caution">
    <text evidence="1">The sequence shown here is derived from an EMBL/GenBank/DDBJ whole genome shotgun (WGS) entry which is preliminary data.</text>
</comment>
<evidence type="ECO:0000313" key="2">
    <source>
        <dbReference type="Proteomes" id="UP000265520"/>
    </source>
</evidence>
<gene>
    <name evidence="1" type="ORF">A2U01_0009314</name>
</gene>
<dbReference type="PANTHER" id="PTHR32108">
    <property type="entry name" value="DNA-DIRECTED RNA POLYMERASE SUBUNIT ALPHA"/>
    <property type="match status" value="1"/>
</dbReference>
<organism evidence="1 2">
    <name type="scientific">Trifolium medium</name>
    <dbReference type="NCBI Taxonomy" id="97028"/>
    <lineage>
        <taxon>Eukaryota</taxon>
        <taxon>Viridiplantae</taxon>
        <taxon>Streptophyta</taxon>
        <taxon>Embryophyta</taxon>
        <taxon>Tracheophyta</taxon>
        <taxon>Spermatophyta</taxon>
        <taxon>Magnoliopsida</taxon>
        <taxon>eudicotyledons</taxon>
        <taxon>Gunneridae</taxon>
        <taxon>Pentapetalae</taxon>
        <taxon>rosids</taxon>
        <taxon>fabids</taxon>
        <taxon>Fabales</taxon>
        <taxon>Fabaceae</taxon>
        <taxon>Papilionoideae</taxon>
        <taxon>50 kb inversion clade</taxon>
        <taxon>NPAAA clade</taxon>
        <taxon>Hologalegina</taxon>
        <taxon>IRL clade</taxon>
        <taxon>Trifolieae</taxon>
        <taxon>Trifolium</taxon>
    </lineage>
</organism>
<reference evidence="1 2" key="1">
    <citation type="journal article" date="2018" name="Front. Plant Sci.">
        <title>Red Clover (Trifolium pratense) and Zigzag Clover (T. medium) - A Picture of Genomic Similarities and Differences.</title>
        <authorList>
            <person name="Dluhosova J."/>
            <person name="Istvanek J."/>
            <person name="Nedelnik J."/>
            <person name="Repkova J."/>
        </authorList>
    </citation>
    <scope>NUCLEOTIDE SEQUENCE [LARGE SCALE GENOMIC DNA]</scope>
    <source>
        <strain evidence="2">cv. 10/8</strain>
        <tissue evidence="1">Leaf</tissue>
    </source>
</reference>
<dbReference type="Proteomes" id="UP000265520">
    <property type="component" value="Unassembled WGS sequence"/>
</dbReference>
<keyword evidence="2" id="KW-1185">Reference proteome</keyword>
<feature type="non-terminal residue" evidence="1">
    <location>
        <position position="1"/>
    </location>
</feature>
<sequence>QRGMVEPRPLPPAKQPYPPGFDVNARCDYHARSPGHHIEDCRAFKLKVQELIDRQLILFKKESHSGVVTPSP</sequence>
<protein>
    <submittedName>
        <fullName evidence="1">Gag-pol polyprotein</fullName>
    </submittedName>
</protein>
<proteinExistence type="predicted"/>
<dbReference type="PANTHER" id="PTHR32108:SF9">
    <property type="entry name" value="REVERSE TRANSCRIPTASE RNASE H-LIKE DOMAIN-CONTAINING PROTEIN"/>
    <property type="match status" value="1"/>
</dbReference>
<evidence type="ECO:0000313" key="1">
    <source>
        <dbReference type="EMBL" id="MCH88427.1"/>
    </source>
</evidence>
<dbReference type="AlphaFoldDB" id="A0A392MLQ2"/>
<dbReference type="EMBL" id="LXQA010014157">
    <property type="protein sequence ID" value="MCH88427.1"/>
    <property type="molecule type" value="Genomic_DNA"/>
</dbReference>